<feature type="transmembrane region" description="Helical" evidence="2">
    <location>
        <begin position="130"/>
        <end position="151"/>
    </location>
</feature>
<proteinExistence type="predicted"/>
<dbReference type="PROSITE" id="PS51384">
    <property type="entry name" value="FAD_FR"/>
    <property type="match status" value="1"/>
</dbReference>
<dbReference type="PRINTS" id="PR00371">
    <property type="entry name" value="FPNCR"/>
</dbReference>
<evidence type="ECO:0000256" key="2">
    <source>
        <dbReference type="SAM" id="Phobius"/>
    </source>
</evidence>
<dbReference type="GO" id="GO:0010181">
    <property type="term" value="F:FMN binding"/>
    <property type="evidence" value="ECO:0007669"/>
    <property type="project" value="InterPro"/>
</dbReference>
<dbReference type="SUPFAM" id="SSF52218">
    <property type="entry name" value="Flavoproteins"/>
    <property type="match status" value="1"/>
</dbReference>
<keyword evidence="6" id="KW-1185">Reference proteome</keyword>
<feature type="domain" description="FAD-binding FR-type" evidence="4">
    <location>
        <begin position="494"/>
        <end position="591"/>
    </location>
</feature>
<dbReference type="GO" id="GO:0005829">
    <property type="term" value="C:cytosol"/>
    <property type="evidence" value="ECO:0007669"/>
    <property type="project" value="TreeGrafter"/>
</dbReference>
<dbReference type="GO" id="GO:0003958">
    <property type="term" value="F:NADPH-hemoprotein reductase activity"/>
    <property type="evidence" value="ECO:0007669"/>
    <property type="project" value="UniProtKB-EC"/>
</dbReference>
<evidence type="ECO:0000256" key="1">
    <source>
        <dbReference type="ARBA" id="ARBA00022630"/>
    </source>
</evidence>
<keyword evidence="2" id="KW-0472">Membrane</keyword>
<dbReference type="Pfam" id="PF03929">
    <property type="entry name" value="PepSY_TM"/>
    <property type="match status" value="1"/>
</dbReference>
<keyword evidence="2" id="KW-0812">Transmembrane</keyword>
<dbReference type="Gene3D" id="2.40.30.10">
    <property type="entry name" value="Translation factors"/>
    <property type="match status" value="1"/>
</dbReference>
<feature type="transmembrane region" description="Helical" evidence="2">
    <location>
        <begin position="296"/>
        <end position="321"/>
    </location>
</feature>
<evidence type="ECO:0000259" key="4">
    <source>
        <dbReference type="PROSITE" id="PS51384"/>
    </source>
</evidence>
<gene>
    <name evidence="5" type="ORF">SAMN04487987_10773</name>
</gene>
<accession>A0A1I1QQZ9</accession>
<dbReference type="Gene3D" id="3.40.50.80">
    <property type="entry name" value="Nucleotide-binding domain of ferredoxin-NADP reductase (FNR) module"/>
    <property type="match status" value="1"/>
</dbReference>
<evidence type="ECO:0000259" key="3">
    <source>
        <dbReference type="PROSITE" id="PS50902"/>
    </source>
</evidence>
<dbReference type="PROSITE" id="PS50902">
    <property type="entry name" value="FLAVODOXIN_LIKE"/>
    <property type="match status" value="1"/>
</dbReference>
<dbReference type="InterPro" id="IPR029039">
    <property type="entry name" value="Flavoprotein-like_sf"/>
</dbReference>
<dbReference type="OrthoDB" id="9789468at2"/>
<dbReference type="SUPFAM" id="SSF52343">
    <property type="entry name" value="Ferredoxin reductase-like, C-terminal NADP-linked domain"/>
    <property type="match status" value="1"/>
</dbReference>
<dbReference type="InterPro" id="IPR005625">
    <property type="entry name" value="PepSY-ass_TM"/>
</dbReference>
<dbReference type="STRING" id="870482.SAMN04487987_10773"/>
<feature type="transmembrane region" description="Helical" evidence="2">
    <location>
        <begin position="12"/>
        <end position="33"/>
    </location>
</feature>
<name>A0A1I1QQZ9_9FLAO</name>
<dbReference type="InterPro" id="IPR017927">
    <property type="entry name" value="FAD-bd_FR_type"/>
</dbReference>
<dbReference type="InterPro" id="IPR001433">
    <property type="entry name" value="OxRdtase_FAD/NAD-bd"/>
</dbReference>
<dbReference type="InterPro" id="IPR001094">
    <property type="entry name" value="Flavdoxin-like"/>
</dbReference>
<dbReference type="PRINTS" id="PR00369">
    <property type="entry name" value="FLAVODOXIN"/>
</dbReference>
<dbReference type="Pfam" id="PF00258">
    <property type="entry name" value="Flavodoxin_1"/>
    <property type="match status" value="1"/>
</dbReference>
<feature type="transmembrane region" description="Helical" evidence="2">
    <location>
        <begin position="172"/>
        <end position="197"/>
    </location>
</feature>
<keyword evidence="2" id="KW-1133">Transmembrane helix</keyword>
<dbReference type="AlphaFoldDB" id="A0A1I1QQZ9"/>
<dbReference type="Pfam" id="PF00175">
    <property type="entry name" value="NAD_binding_1"/>
    <property type="match status" value="1"/>
</dbReference>
<dbReference type="SUPFAM" id="SSF63380">
    <property type="entry name" value="Riboflavin synthase domain-like"/>
    <property type="match status" value="1"/>
</dbReference>
<protein>
    <submittedName>
        <fullName evidence="5">Sulfite reductase (NADPH) flavoprotein alpha-component</fullName>
    </submittedName>
</protein>
<dbReference type="Gene3D" id="3.40.50.360">
    <property type="match status" value="1"/>
</dbReference>
<dbReference type="InterPro" id="IPR017938">
    <property type="entry name" value="Riboflavin_synthase-like_b-brl"/>
</dbReference>
<dbReference type="EMBL" id="FOMI01000007">
    <property type="protein sequence ID" value="SFD24546.1"/>
    <property type="molecule type" value="Genomic_DNA"/>
</dbReference>
<sequence>MTISIWRLSHLILAISSSLFIILAALTGTILAFEPISNKLEPFAVKNASALSLSSTIENLKNEYDEIINIEIDKNNFITASVVTKQGQSDSFYLNPFTAKKIGNTIEKAPIFRFTTNLHRSLFLKSTGRAIVGIVSFVLFLMAITGIILIAKRQGSLKDFFSKTIKEDFNQYYHVLLGKYTLIPIIIVTLTGVFLSLERFSFLPESKTPHIKQQQTSISTPNTESFNIFNTLTLGDIKGVEFPFSDDIEDYFIIKLHDKELYVNQYNGQIVSEKLDNFKALATHWSLVLHTGQGSILWSILLLLTSISILFFVYSGFSMALTRKNNTIKIKNTFNKNSAEYIILVGSETGSTFKFAKLLFNALLALGKSVYISELNQYTTYKKATNLLVLTSTYGEGNAPDNAKYFEKLIQDTPQENTLQYAVVGFGSLAYKGFCKYAILVDGLLQQHKKCTPSLTLHKINNKSFTEFKNWADTWAKSKNLALQVNQPKNEPKQKITPFKVVTRINLNSDYSFLLEIQPLKKIAFKSGDLLSITPKNETVARQYSIGKTGKTILLSIKKHEFGVCSNYLNNLKLNDMLSANIEQNTAFHFPKSAKEVIMISNGTGIAPFLGMITDENLKHSKNYLFWGGRTNASYKMYSKYIDDAFYNKKLSGVYLSFSQGESQKKYVQNALMEKEDLVSKVLKNNGIVMICGSVAMQNGVLKTLEHISRDKLNTPLNMKLIKTDCY</sequence>
<dbReference type="RefSeq" id="WP_092852217.1">
    <property type="nucleotide sequence ID" value="NZ_FOMI01000007.1"/>
</dbReference>
<organism evidence="5 6">
    <name type="scientific">Algibacter pectinivorans</name>
    <dbReference type="NCBI Taxonomy" id="870482"/>
    <lineage>
        <taxon>Bacteria</taxon>
        <taxon>Pseudomonadati</taxon>
        <taxon>Bacteroidota</taxon>
        <taxon>Flavobacteriia</taxon>
        <taxon>Flavobacteriales</taxon>
        <taxon>Flavobacteriaceae</taxon>
        <taxon>Algibacter</taxon>
    </lineage>
</organism>
<evidence type="ECO:0000313" key="5">
    <source>
        <dbReference type="EMBL" id="SFD24546.1"/>
    </source>
</evidence>
<evidence type="ECO:0000313" key="6">
    <source>
        <dbReference type="Proteomes" id="UP000199439"/>
    </source>
</evidence>
<dbReference type="Proteomes" id="UP000199439">
    <property type="component" value="Unassembled WGS sequence"/>
</dbReference>
<keyword evidence="1" id="KW-0285">Flavoprotein</keyword>
<dbReference type="InterPro" id="IPR008254">
    <property type="entry name" value="Flavodoxin/NO_synth"/>
</dbReference>
<dbReference type="InterPro" id="IPR039261">
    <property type="entry name" value="FNR_nucleotide-bd"/>
</dbReference>
<dbReference type="PANTHER" id="PTHR19384">
    <property type="entry name" value="NITRIC OXIDE SYNTHASE-RELATED"/>
    <property type="match status" value="1"/>
</dbReference>
<reference evidence="6" key="1">
    <citation type="submission" date="2016-10" db="EMBL/GenBank/DDBJ databases">
        <authorList>
            <person name="Varghese N."/>
            <person name="Submissions S."/>
        </authorList>
    </citation>
    <scope>NUCLEOTIDE SEQUENCE [LARGE SCALE GENOMIC DNA]</scope>
    <source>
        <strain evidence="6">DSM 25730</strain>
    </source>
</reference>
<feature type="domain" description="Flavodoxin-like" evidence="3">
    <location>
        <begin position="341"/>
        <end position="476"/>
    </location>
</feature>
<dbReference type="InterPro" id="IPR001709">
    <property type="entry name" value="Flavoprot_Pyr_Nucl_cyt_Rdtase"/>
</dbReference>
<dbReference type="GO" id="GO:0050660">
    <property type="term" value="F:flavin adenine dinucleotide binding"/>
    <property type="evidence" value="ECO:0007669"/>
    <property type="project" value="TreeGrafter"/>
</dbReference>